<accession>A0A934SG29</accession>
<gene>
    <name evidence="2" type="ORF">JIN85_19130</name>
</gene>
<protein>
    <recommendedName>
        <fullName evidence="4">F5/8 type C domain-containing protein</fullName>
    </recommendedName>
</protein>
<comment type="caution">
    <text evidence="2">The sequence shown here is derived from an EMBL/GenBank/DDBJ whole genome shotgun (WGS) entry which is preliminary data.</text>
</comment>
<dbReference type="Gene3D" id="2.60.120.260">
    <property type="entry name" value="Galactose-binding domain-like"/>
    <property type="match status" value="1"/>
</dbReference>
<evidence type="ECO:0000256" key="1">
    <source>
        <dbReference type="SAM" id="SignalP"/>
    </source>
</evidence>
<keyword evidence="1" id="KW-0732">Signal</keyword>
<dbReference type="RefSeq" id="WP_200273822.1">
    <property type="nucleotide sequence ID" value="NZ_JAENIJ010000056.1"/>
</dbReference>
<dbReference type="Proteomes" id="UP000603141">
    <property type="component" value="Unassembled WGS sequence"/>
</dbReference>
<dbReference type="SUPFAM" id="SSF49785">
    <property type="entry name" value="Galactose-binding domain-like"/>
    <property type="match status" value="1"/>
</dbReference>
<evidence type="ECO:0000313" key="3">
    <source>
        <dbReference type="Proteomes" id="UP000603141"/>
    </source>
</evidence>
<feature type="signal peptide" evidence="1">
    <location>
        <begin position="1"/>
        <end position="25"/>
    </location>
</feature>
<keyword evidence="3" id="KW-1185">Reference proteome</keyword>
<proteinExistence type="predicted"/>
<dbReference type="InterPro" id="IPR008979">
    <property type="entry name" value="Galactose-bd-like_sf"/>
</dbReference>
<reference evidence="2" key="1">
    <citation type="submission" date="2021-01" db="EMBL/GenBank/DDBJ databases">
        <title>Modified the classification status of verrucomicrobia.</title>
        <authorList>
            <person name="Feng X."/>
        </authorList>
    </citation>
    <scope>NUCLEOTIDE SEQUENCE</scope>
    <source>
        <strain evidence="2">KCTC 22041</strain>
    </source>
</reference>
<feature type="chain" id="PRO_5037727070" description="F5/8 type C domain-containing protein" evidence="1">
    <location>
        <begin position="26"/>
        <end position="519"/>
    </location>
</feature>
<organism evidence="2 3">
    <name type="scientific">Luteolibacter pohnpeiensis</name>
    <dbReference type="NCBI Taxonomy" id="454153"/>
    <lineage>
        <taxon>Bacteria</taxon>
        <taxon>Pseudomonadati</taxon>
        <taxon>Verrucomicrobiota</taxon>
        <taxon>Verrucomicrobiia</taxon>
        <taxon>Verrucomicrobiales</taxon>
        <taxon>Verrucomicrobiaceae</taxon>
        <taxon>Luteolibacter</taxon>
    </lineage>
</organism>
<name>A0A934SG29_9BACT</name>
<dbReference type="EMBL" id="JAENIJ010000056">
    <property type="protein sequence ID" value="MBK1884538.1"/>
    <property type="molecule type" value="Genomic_DNA"/>
</dbReference>
<sequence>MKHPFTSSLLATACLCLLTVTPVFGDILFSDNFDEPDGTALPGKASDIGGDWTQTDGPGLIVTNGSIDTTGAARVAYCDLATPFDGSQRVLKLTVDFTLLSHNDGYAGISLFNGTQELIFLGDLNGASTSIGVEGSSQNLRAVAQPTTLNGVITLTYDFETGRTNLYAGADITAQPLATSGNTSFLTFDRIRIANNNGGDIGIGSIEIESLEEGPPTINLFTIDRQITKQGDNPILDWDTSFADQVTINPVPGEVDTSGSVGLELNPGDTEFSITATDLQTEASSQTKVITRSVMGGAMNYRYLRFNTIKTREPGSDFVQLAEMEFYDPTSKVTPVSITNPGGVNPVTAEGPASLIDGDPGTKWVDNAKAPLIFDFGTTNPGITDYSFVTAANLPEWDPVMWTMEGSNDGITWTLVENVTAFDFNMPWDRQTPAQFIPFPGASLIPLSFEILSMDLTMATHQIQLTWESSEGAIYQISSSTNLTDWTPIKSGISGMVGTTTSTAEFPLAPKQFFRVEQQ</sequence>
<evidence type="ECO:0000313" key="2">
    <source>
        <dbReference type="EMBL" id="MBK1884538.1"/>
    </source>
</evidence>
<evidence type="ECO:0008006" key="4">
    <source>
        <dbReference type="Google" id="ProtNLM"/>
    </source>
</evidence>
<dbReference type="AlphaFoldDB" id="A0A934SG29"/>